<dbReference type="InParanoid" id="A0A316VKC9"/>
<name>A0A316VKC9_9BASI</name>
<dbReference type="RefSeq" id="XP_025358272.1">
    <property type="nucleotide sequence ID" value="XM_025497588.1"/>
</dbReference>
<accession>A0A316VKC9</accession>
<dbReference type="Proteomes" id="UP000245771">
    <property type="component" value="Unassembled WGS sequence"/>
</dbReference>
<evidence type="ECO:0000313" key="2">
    <source>
        <dbReference type="EMBL" id="PWN37970.1"/>
    </source>
</evidence>
<keyword evidence="1" id="KW-0732">Signal</keyword>
<evidence type="ECO:0000256" key="1">
    <source>
        <dbReference type="SAM" id="SignalP"/>
    </source>
</evidence>
<proteinExistence type="predicted"/>
<sequence>MFKYFSLILSVIVSMQTVQAFSTGQVQVGDHGYKKVDEGAVAHCGTNTAQQCIKFESPMDGINITSVGNLDVSCTPSGDCVFPFKFNKQHANMTITCLDQQGKSSGIPGEILARFGKVNVPHGGTKYASYALIGEGITAKWESEEDYTLQAALALDHYPKKKAETLYVKCT</sequence>
<reference evidence="2 3" key="1">
    <citation type="journal article" date="2018" name="Mol. Biol. Evol.">
        <title>Broad Genomic Sampling Reveals a Smut Pathogenic Ancestry of the Fungal Clade Ustilaginomycotina.</title>
        <authorList>
            <person name="Kijpornyongpan T."/>
            <person name="Mondo S.J."/>
            <person name="Barry K."/>
            <person name="Sandor L."/>
            <person name="Lee J."/>
            <person name="Lipzen A."/>
            <person name="Pangilinan J."/>
            <person name="LaButti K."/>
            <person name="Hainaut M."/>
            <person name="Henrissat B."/>
            <person name="Grigoriev I.V."/>
            <person name="Spatafora J.W."/>
            <person name="Aime M.C."/>
        </authorList>
    </citation>
    <scope>NUCLEOTIDE SEQUENCE [LARGE SCALE GENOMIC DNA]</scope>
    <source>
        <strain evidence="2 3">MCA 3882</strain>
    </source>
</reference>
<gene>
    <name evidence="2" type="ORF">FA14DRAFT_153316</name>
</gene>
<evidence type="ECO:0000313" key="3">
    <source>
        <dbReference type="Proteomes" id="UP000245771"/>
    </source>
</evidence>
<dbReference type="AlphaFoldDB" id="A0A316VKC9"/>
<feature type="chain" id="PRO_5016403191" description="Ubiquitin 3 binding protein But2 C-terminal domain-containing protein" evidence="1">
    <location>
        <begin position="21"/>
        <end position="171"/>
    </location>
</feature>
<organism evidence="2 3">
    <name type="scientific">Meira miltonrushii</name>
    <dbReference type="NCBI Taxonomy" id="1280837"/>
    <lineage>
        <taxon>Eukaryota</taxon>
        <taxon>Fungi</taxon>
        <taxon>Dikarya</taxon>
        <taxon>Basidiomycota</taxon>
        <taxon>Ustilaginomycotina</taxon>
        <taxon>Exobasidiomycetes</taxon>
        <taxon>Exobasidiales</taxon>
        <taxon>Brachybasidiaceae</taxon>
        <taxon>Meira</taxon>
    </lineage>
</organism>
<dbReference type="EMBL" id="KZ819602">
    <property type="protein sequence ID" value="PWN37970.1"/>
    <property type="molecule type" value="Genomic_DNA"/>
</dbReference>
<protein>
    <recommendedName>
        <fullName evidence="4">Ubiquitin 3 binding protein But2 C-terminal domain-containing protein</fullName>
    </recommendedName>
</protein>
<dbReference type="GeneID" id="37019369"/>
<keyword evidence="3" id="KW-1185">Reference proteome</keyword>
<feature type="signal peptide" evidence="1">
    <location>
        <begin position="1"/>
        <end position="20"/>
    </location>
</feature>
<evidence type="ECO:0008006" key="4">
    <source>
        <dbReference type="Google" id="ProtNLM"/>
    </source>
</evidence>